<dbReference type="SUPFAM" id="SSF56601">
    <property type="entry name" value="beta-lactamase/transpeptidase-like"/>
    <property type="match status" value="1"/>
</dbReference>
<sequence length="410" mass="42506">MLLCIAALTATALPAGPATAAPAPAPASVLAPAAAYRAPQACVSTPQPAPGPDGGTAGKVLEIARKAQRELGLNAVVLRVDSGTEEVVTGALGTSMTGVPADPAMHFRSGSVGIAYMTTALLQLVDEGKAGLDDPVSRWLPDVPHASEITLRMLGASTSGLRDYVTDPEFLAAYEAAPFRNWTPAEVIGISTSHPLLYEPGTNWSYSHANFQILGAALEKISGLPLDELLTARVMGPLGLDQTRNGATPEIPAPALHAFTSERGPYEESSYWNPSWTTAPGAVLTSDICDLARSARALGTGELLSPEAFRTQLDPGTVGLGTPEDCPAGVCMKNTQARHFGLGVIVVDGWILQNPSFSGYAALQAYLPELGLTIAVSTTKGPKSPEGNSAQTVAERISAALAPGHVLKMK</sequence>
<dbReference type="Proteomes" id="UP000600026">
    <property type="component" value="Unassembled WGS sequence"/>
</dbReference>
<feature type="chain" id="PRO_5037250642" description="Beta-lactamase-related domain-containing protein" evidence="1">
    <location>
        <begin position="21"/>
        <end position="410"/>
    </location>
</feature>
<dbReference type="Gene3D" id="3.40.710.10">
    <property type="entry name" value="DD-peptidase/beta-lactamase superfamily"/>
    <property type="match status" value="1"/>
</dbReference>
<proteinExistence type="predicted"/>
<feature type="domain" description="Beta-lactamase-related" evidence="2">
    <location>
        <begin position="79"/>
        <end position="389"/>
    </location>
</feature>
<dbReference type="EMBL" id="BNEE01000006">
    <property type="protein sequence ID" value="GHI88736.1"/>
    <property type="molecule type" value="Genomic_DNA"/>
</dbReference>
<evidence type="ECO:0000313" key="3">
    <source>
        <dbReference type="EMBL" id="GHI88736.1"/>
    </source>
</evidence>
<feature type="signal peptide" evidence="1">
    <location>
        <begin position="1"/>
        <end position="20"/>
    </location>
</feature>
<dbReference type="PANTHER" id="PTHR46825:SF7">
    <property type="entry name" value="D-ALANYL-D-ALANINE CARBOXYPEPTIDASE"/>
    <property type="match status" value="1"/>
</dbReference>
<dbReference type="Pfam" id="PF00144">
    <property type="entry name" value="Beta-lactamase"/>
    <property type="match status" value="1"/>
</dbReference>
<reference evidence="3" key="1">
    <citation type="submission" date="2020-09" db="EMBL/GenBank/DDBJ databases">
        <title>Whole genome shotgun sequence of Streptomyces xanthophaeus NBRC 12829.</title>
        <authorList>
            <person name="Komaki H."/>
            <person name="Tamura T."/>
        </authorList>
    </citation>
    <scope>NUCLEOTIDE SEQUENCE</scope>
    <source>
        <strain evidence="3">NBRC 12829</strain>
    </source>
</reference>
<dbReference type="InterPro" id="IPR050491">
    <property type="entry name" value="AmpC-like"/>
</dbReference>
<comment type="caution">
    <text evidence="3">The sequence shown here is derived from an EMBL/GenBank/DDBJ whole genome shotgun (WGS) entry which is preliminary data.</text>
</comment>
<name>A0A919H5W0_9ACTN</name>
<evidence type="ECO:0000259" key="2">
    <source>
        <dbReference type="Pfam" id="PF00144"/>
    </source>
</evidence>
<dbReference type="PANTHER" id="PTHR46825">
    <property type="entry name" value="D-ALANYL-D-ALANINE-CARBOXYPEPTIDASE/ENDOPEPTIDASE AMPH"/>
    <property type="match status" value="1"/>
</dbReference>
<evidence type="ECO:0000313" key="4">
    <source>
        <dbReference type="Proteomes" id="UP000600026"/>
    </source>
</evidence>
<protein>
    <recommendedName>
        <fullName evidence="2">Beta-lactamase-related domain-containing protein</fullName>
    </recommendedName>
</protein>
<evidence type="ECO:0000256" key="1">
    <source>
        <dbReference type="SAM" id="SignalP"/>
    </source>
</evidence>
<keyword evidence="1" id="KW-0732">Signal</keyword>
<accession>A0A919H5W0</accession>
<organism evidence="3 4">
    <name type="scientific">Streptomyces xanthophaeus</name>
    <dbReference type="NCBI Taxonomy" id="67385"/>
    <lineage>
        <taxon>Bacteria</taxon>
        <taxon>Bacillati</taxon>
        <taxon>Actinomycetota</taxon>
        <taxon>Actinomycetes</taxon>
        <taxon>Kitasatosporales</taxon>
        <taxon>Streptomycetaceae</taxon>
        <taxon>Streptomyces</taxon>
    </lineage>
</organism>
<dbReference type="InterPro" id="IPR001466">
    <property type="entry name" value="Beta-lactam-related"/>
</dbReference>
<keyword evidence="4" id="KW-1185">Reference proteome</keyword>
<gene>
    <name evidence="3" type="primary">lpqK</name>
    <name evidence="3" type="ORF">Sxan_61000</name>
</gene>
<dbReference type="AlphaFoldDB" id="A0A919H5W0"/>
<dbReference type="InterPro" id="IPR012338">
    <property type="entry name" value="Beta-lactam/transpept-like"/>
</dbReference>